<proteinExistence type="predicted"/>
<organism evidence="1 2">
    <name type="scientific">Entomophthora muscae</name>
    <dbReference type="NCBI Taxonomy" id="34485"/>
    <lineage>
        <taxon>Eukaryota</taxon>
        <taxon>Fungi</taxon>
        <taxon>Fungi incertae sedis</taxon>
        <taxon>Zoopagomycota</taxon>
        <taxon>Entomophthoromycotina</taxon>
        <taxon>Entomophthoromycetes</taxon>
        <taxon>Entomophthorales</taxon>
        <taxon>Entomophthoraceae</taxon>
        <taxon>Entomophthora</taxon>
    </lineage>
</organism>
<comment type="caution">
    <text evidence="1">The sequence shown here is derived from an EMBL/GenBank/DDBJ whole genome shotgun (WGS) entry which is preliminary data.</text>
</comment>
<dbReference type="EMBL" id="QTSX02004990">
    <property type="protein sequence ID" value="KAJ9062791.1"/>
    <property type="molecule type" value="Genomic_DNA"/>
</dbReference>
<gene>
    <name evidence="1" type="ORF">DSO57_1006858</name>
</gene>
<sequence>MGDGQRPPSIQCYQTLNLNVAIPNPVKANIVPSSQTLDSTIQGMNEGAVQKGENLACLAILPAYGPSIRERFQTLSHITPNQLKKDMKTIDQMKKYLYYFLHPAICHNCVHLARQENVLLHQGQLISAQQNFLQTLYSDLSSNFGLVNQQIAGLVRNQMSSTQFIVATEPMRVQYLNWGRQQSNRKDKNE</sequence>
<protein>
    <submittedName>
        <fullName evidence="1">Uncharacterized protein</fullName>
    </submittedName>
</protein>
<accession>A0ACC2SK77</accession>
<keyword evidence="2" id="KW-1185">Reference proteome</keyword>
<evidence type="ECO:0000313" key="2">
    <source>
        <dbReference type="Proteomes" id="UP001165960"/>
    </source>
</evidence>
<dbReference type="Proteomes" id="UP001165960">
    <property type="component" value="Unassembled WGS sequence"/>
</dbReference>
<evidence type="ECO:0000313" key="1">
    <source>
        <dbReference type="EMBL" id="KAJ9062791.1"/>
    </source>
</evidence>
<reference evidence="1" key="1">
    <citation type="submission" date="2022-04" db="EMBL/GenBank/DDBJ databases">
        <title>Genome of the entomopathogenic fungus Entomophthora muscae.</title>
        <authorList>
            <person name="Elya C."/>
            <person name="Lovett B.R."/>
            <person name="Lee E."/>
            <person name="Macias A.M."/>
            <person name="Hajek A.E."/>
            <person name="De Bivort B.L."/>
            <person name="Kasson M.T."/>
            <person name="De Fine Licht H.H."/>
            <person name="Stajich J.E."/>
        </authorList>
    </citation>
    <scope>NUCLEOTIDE SEQUENCE</scope>
    <source>
        <strain evidence="1">Berkeley</strain>
    </source>
</reference>
<name>A0ACC2SK77_9FUNG</name>